<name>A0A1Y2BXS9_9FUNG</name>
<dbReference type="Proteomes" id="UP000193920">
    <property type="component" value="Unassembled WGS sequence"/>
</dbReference>
<dbReference type="Gene3D" id="2.30.30.40">
    <property type="entry name" value="SH3 Domains"/>
    <property type="match status" value="1"/>
</dbReference>
<evidence type="ECO:0000256" key="1">
    <source>
        <dbReference type="ARBA" id="ARBA00022443"/>
    </source>
</evidence>
<keyword evidence="3" id="KW-0812">Transmembrane</keyword>
<dbReference type="Pfam" id="PF00018">
    <property type="entry name" value="SH3_1"/>
    <property type="match status" value="1"/>
</dbReference>
<dbReference type="OrthoDB" id="5340910at2759"/>
<keyword evidence="3" id="KW-0472">Membrane</keyword>
<reference evidence="5 6" key="1">
    <citation type="submission" date="2016-08" db="EMBL/GenBank/DDBJ databases">
        <title>A Parts List for Fungal Cellulosomes Revealed by Comparative Genomics.</title>
        <authorList>
            <consortium name="DOE Joint Genome Institute"/>
            <person name="Haitjema C.H."/>
            <person name="Gilmore S.P."/>
            <person name="Henske J.K."/>
            <person name="Solomon K.V."/>
            <person name="De Groot R."/>
            <person name="Kuo A."/>
            <person name="Mondo S.J."/>
            <person name="Salamov A.A."/>
            <person name="Labutti K."/>
            <person name="Zhao Z."/>
            <person name="Chiniquy J."/>
            <person name="Barry K."/>
            <person name="Brewer H.M."/>
            <person name="Purvine S.O."/>
            <person name="Wright A.T."/>
            <person name="Boxma B."/>
            <person name="Van Alen T."/>
            <person name="Hackstein J.H."/>
            <person name="Baker S.E."/>
            <person name="Grigoriev I.V."/>
            <person name="O'Malley M.A."/>
        </authorList>
    </citation>
    <scope>NUCLEOTIDE SEQUENCE [LARGE SCALE GENOMIC DNA]</scope>
    <source>
        <strain evidence="5 6">G1</strain>
    </source>
</reference>
<dbReference type="InterPro" id="IPR050384">
    <property type="entry name" value="Endophilin_SH3RF"/>
</dbReference>
<keyword evidence="6" id="KW-1185">Reference proteome</keyword>
<feature type="transmembrane region" description="Helical" evidence="3">
    <location>
        <begin position="156"/>
        <end position="176"/>
    </location>
</feature>
<feature type="domain" description="SH3" evidence="4">
    <location>
        <begin position="281"/>
        <end position="340"/>
    </location>
</feature>
<dbReference type="SMART" id="SM00326">
    <property type="entry name" value="SH3"/>
    <property type="match status" value="1"/>
</dbReference>
<dbReference type="SUPFAM" id="SSF50044">
    <property type="entry name" value="SH3-domain"/>
    <property type="match status" value="1"/>
</dbReference>
<dbReference type="AlphaFoldDB" id="A0A1Y2BXS9"/>
<keyword evidence="1 2" id="KW-0728">SH3 domain</keyword>
<accession>A0A1Y2BXS9</accession>
<dbReference type="InterPro" id="IPR001452">
    <property type="entry name" value="SH3_domain"/>
</dbReference>
<evidence type="ECO:0000256" key="2">
    <source>
        <dbReference type="PROSITE-ProRule" id="PRU00192"/>
    </source>
</evidence>
<dbReference type="PANTHER" id="PTHR14167">
    <property type="entry name" value="SH3 DOMAIN-CONTAINING"/>
    <property type="match status" value="1"/>
</dbReference>
<gene>
    <name evidence="5" type="ORF">LY90DRAFT_704302</name>
</gene>
<sequence>MKVDLKIFFISAIKTIYIVSANNIYSDLCPLECIEPIDLCLEKNSITGVFTPFPPENSLGQCFCENRNKYFNCLNCYGTKTGNKQYSLEEVNIRCNLLSNTTSVIPTTVNALSASVTTEAVSTIKTSETTSNTANPTETKNLNSENLEDYEKKGKYLGFIIIGIVALFGGAGYAYYLRVKKVRLYPIRNIVLGPQFIHTNQQYDTLAPSKEMSESQNNLSGNYNNQYYGKENNNYGYSQNQNYGNQYPLKNNGTVQPLSPPTQYLSRHESINPSSRPITTNNTGKYIVIYKYDPQLEDELELHVNDKVHIIEEYEDGWMKVKNITTGKEGMAPKVCVKET</sequence>
<dbReference type="STRING" id="1754190.A0A1Y2BXS9"/>
<comment type="caution">
    <text evidence="5">The sequence shown here is derived from an EMBL/GenBank/DDBJ whole genome shotgun (WGS) entry which is preliminary data.</text>
</comment>
<dbReference type="GO" id="GO:0005737">
    <property type="term" value="C:cytoplasm"/>
    <property type="evidence" value="ECO:0007669"/>
    <property type="project" value="TreeGrafter"/>
</dbReference>
<keyword evidence="3" id="KW-1133">Transmembrane helix</keyword>
<organism evidence="5 6">
    <name type="scientific">Neocallimastix californiae</name>
    <dbReference type="NCBI Taxonomy" id="1754190"/>
    <lineage>
        <taxon>Eukaryota</taxon>
        <taxon>Fungi</taxon>
        <taxon>Fungi incertae sedis</taxon>
        <taxon>Chytridiomycota</taxon>
        <taxon>Chytridiomycota incertae sedis</taxon>
        <taxon>Neocallimastigomycetes</taxon>
        <taxon>Neocallimastigales</taxon>
        <taxon>Neocallimastigaceae</taxon>
        <taxon>Neocallimastix</taxon>
    </lineage>
</organism>
<dbReference type="InterPro" id="IPR036028">
    <property type="entry name" value="SH3-like_dom_sf"/>
</dbReference>
<evidence type="ECO:0000313" key="5">
    <source>
        <dbReference type="EMBL" id="ORY39457.1"/>
    </source>
</evidence>
<evidence type="ECO:0000256" key="3">
    <source>
        <dbReference type="SAM" id="Phobius"/>
    </source>
</evidence>
<dbReference type="EMBL" id="MCOG01000132">
    <property type="protein sequence ID" value="ORY39457.1"/>
    <property type="molecule type" value="Genomic_DNA"/>
</dbReference>
<protein>
    <recommendedName>
        <fullName evidence="4">SH3 domain-containing protein</fullName>
    </recommendedName>
</protein>
<dbReference type="PANTHER" id="PTHR14167:SF116">
    <property type="entry name" value="CAP, ISOFORM AC"/>
    <property type="match status" value="1"/>
</dbReference>
<evidence type="ECO:0000313" key="6">
    <source>
        <dbReference type="Proteomes" id="UP000193920"/>
    </source>
</evidence>
<evidence type="ECO:0000259" key="4">
    <source>
        <dbReference type="PROSITE" id="PS50002"/>
    </source>
</evidence>
<proteinExistence type="predicted"/>
<dbReference type="PROSITE" id="PS50002">
    <property type="entry name" value="SH3"/>
    <property type="match status" value="1"/>
</dbReference>